<dbReference type="GO" id="GO:0005737">
    <property type="term" value="C:cytoplasm"/>
    <property type="evidence" value="ECO:0007669"/>
    <property type="project" value="UniProtKB-SubCell"/>
</dbReference>
<dbReference type="Gene3D" id="3.40.50.150">
    <property type="entry name" value="Vaccinia Virus protein VP39"/>
    <property type="match status" value="1"/>
</dbReference>
<keyword evidence="1" id="KW-0949">S-adenosyl-L-methionine</keyword>
<dbReference type="EMBL" id="KZ110600">
    <property type="protein sequence ID" value="OSX60583.1"/>
    <property type="molecule type" value="Genomic_DNA"/>
</dbReference>
<evidence type="ECO:0000313" key="3">
    <source>
        <dbReference type="Proteomes" id="UP000194127"/>
    </source>
</evidence>
<feature type="binding site" evidence="1">
    <location>
        <position position="124"/>
    </location>
    <ligand>
        <name>S-adenosyl-L-methionine</name>
        <dbReference type="ChEBI" id="CHEBI:59789"/>
    </ligand>
</feature>
<comment type="similarity">
    <text evidence="1">Belongs to the class I-like SAM-binding methyltransferase superfamily. METTL21 family. EFM6 subfamily.</text>
</comment>
<evidence type="ECO:0000256" key="1">
    <source>
        <dbReference type="HAMAP-Rule" id="MF_03198"/>
    </source>
</evidence>
<proteinExistence type="inferred from homology"/>
<dbReference type="GO" id="GO:0032259">
    <property type="term" value="P:methylation"/>
    <property type="evidence" value="ECO:0007669"/>
    <property type="project" value="UniProtKB-KW"/>
</dbReference>
<reference evidence="2 3" key="1">
    <citation type="submission" date="2017-04" db="EMBL/GenBank/DDBJ databases">
        <title>Genome Sequence of the Model Brown-Rot Fungus Postia placenta SB12.</title>
        <authorList>
            <consortium name="DOE Joint Genome Institute"/>
            <person name="Gaskell J."/>
            <person name="Kersten P."/>
            <person name="Larrondo L.F."/>
            <person name="Canessa P."/>
            <person name="Martinez D."/>
            <person name="Hibbett D."/>
            <person name="Schmoll M."/>
            <person name="Kubicek C.P."/>
            <person name="Martinez A.T."/>
            <person name="Yadav J."/>
            <person name="Master E."/>
            <person name="Magnuson J.K."/>
            <person name="James T."/>
            <person name="Yaver D."/>
            <person name="Berka R."/>
            <person name="Labutti K."/>
            <person name="Lipzen A."/>
            <person name="Aerts A."/>
            <person name="Barry K."/>
            <person name="Henrissat B."/>
            <person name="Blanchette R."/>
            <person name="Grigoriev I."/>
            <person name="Cullen D."/>
        </authorList>
    </citation>
    <scope>NUCLEOTIDE SEQUENCE [LARGE SCALE GENOMIC DNA]</scope>
    <source>
        <strain evidence="2 3">MAD-698-R-SB12</strain>
    </source>
</reference>
<accession>A0A1X6MWK3</accession>
<organism evidence="2 3">
    <name type="scientific">Postia placenta MAD-698-R-SB12</name>
    <dbReference type="NCBI Taxonomy" id="670580"/>
    <lineage>
        <taxon>Eukaryota</taxon>
        <taxon>Fungi</taxon>
        <taxon>Dikarya</taxon>
        <taxon>Basidiomycota</taxon>
        <taxon>Agaricomycotina</taxon>
        <taxon>Agaricomycetes</taxon>
        <taxon>Polyporales</taxon>
        <taxon>Adustoporiaceae</taxon>
        <taxon>Rhodonia</taxon>
    </lineage>
</organism>
<comment type="subcellular location">
    <subcellularLocation>
        <location evidence="1">Cytoplasm</location>
    </subcellularLocation>
</comment>
<dbReference type="PANTHER" id="PTHR14614">
    <property type="entry name" value="HEPATOCELLULAR CARCINOMA-ASSOCIATED ANTIGEN"/>
    <property type="match status" value="1"/>
</dbReference>
<keyword evidence="1" id="KW-0489">Methyltransferase</keyword>
<gene>
    <name evidence="1" type="primary">EFM6</name>
    <name evidence="2" type="ORF">POSPLADRAFT_1148715</name>
</gene>
<keyword evidence="1" id="KW-0963">Cytoplasm</keyword>
<dbReference type="InterPro" id="IPR033684">
    <property type="entry name" value="EFM6"/>
</dbReference>
<dbReference type="PANTHER" id="PTHR14614:SF132">
    <property type="entry name" value="PROTEIN-LYSINE METHYLTRANSFERASE C42C1.13"/>
    <property type="match status" value="1"/>
</dbReference>
<feature type="binding site" evidence="1">
    <location>
        <position position="75"/>
    </location>
    <ligand>
        <name>S-adenosyl-L-methionine</name>
        <dbReference type="ChEBI" id="CHEBI:59789"/>
    </ligand>
</feature>
<dbReference type="SUPFAM" id="SSF53335">
    <property type="entry name" value="S-adenosyl-L-methionine-dependent methyltransferases"/>
    <property type="match status" value="1"/>
</dbReference>
<dbReference type="InterPro" id="IPR029063">
    <property type="entry name" value="SAM-dependent_MTases_sf"/>
</dbReference>
<keyword evidence="3" id="KW-1185">Reference proteome</keyword>
<dbReference type="STRING" id="670580.A0A1X6MWK3"/>
<dbReference type="OrthoDB" id="407325at2759"/>
<feature type="binding site" evidence="1">
    <location>
        <position position="168"/>
    </location>
    <ligand>
        <name>S-adenosyl-L-methionine</name>
        <dbReference type="ChEBI" id="CHEBI:59789"/>
    </ligand>
</feature>
<comment type="function">
    <text evidence="1">S-adenosyl-L-methionine-dependent protein-lysine N-methyltransferase that methylates elongation factor 1-alpha.</text>
</comment>
<dbReference type="InterPro" id="IPR019410">
    <property type="entry name" value="Methyltransf_16"/>
</dbReference>
<dbReference type="EC" id="2.1.1.-" evidence="1"/>
<evidence type="ECO:0000313" key="2">
    <source>
        <dbReference type="EMBL" id="OSX60583.1"/>
    </source>
</evidence>
<dbReference type="HAMAP" id="MF_03198">
    <property type="entry name" value="Methyltr_EFM6"/>
    <property type="match status" value="1"/>
</dbReference>
<dbReference type="AlphaFoldDB" id="A0A1X6MWK3"/>
<dbReference type="Pfam" id="PF10294">
    <property type="entry name" value="Methyltransf_16"/>
    <property type="match status" value="1"/>
</dbReference>
<feature type="binding site" evidence="1">
    <location>
        <begin position="102"/>
        <end position="104"/>
    </location>
    <ligand>
        <name>S-adenosyl-L-methionine</name>
        <dbReference type="ChEBI" id="CHEBI:59789"/>
    </ligand>
</feature>
<keyword evidence="1" id="KW-0808">Transferase</keyword>
<dbReference type="GO" id="GO:0016279">
    <property type="term" value="F:protein-lysine N-methyltransferase activity"/>
    <property type="evidence" value="ECO:0007669"/>
    <property type="project" value="UniProtKB-UniRule"/>
</dbReference>
<protein>
    <recommendedName>
        <fullName evidence="1">Protein-lysine N-methyltransferase EFM6</fullName>
        <ecNumber evidence="1">2.1.1.-</ecNumber>
    </recommendedName>
    <alternativeName>
        <fullName evidence="1">Elongation factor methyltransferase 6</fullName>
    </alternativeName>
</protein>
<dbReference type="CDD" id="cd02440">
    <property type="entry name" value="AdoMet_MTases"/>
    <property type="match status" value="1"/>
</dbReference>
<name>A0A1X6MWK3_9APHY</name>
<dbReference type="Proteomes" id="UP000194127">
    <property type="component" value="Unassembled WGS sequence"/>
</dbReference>
<feature type="binding site" evidence="1">
    <location>
        <position position="152"/>
    </location>
    <ligand>
        <name>S-adenosyl-L-methionine</name>
        <dbReference type="ChEBI" id="CHEBI:59789"/>
    </ligand>
</feature>
<sequence length="251" mass="27460">MADLLREETLDDLDPLRHLRGSADADDADDADLVPAQPPSILDQTIELTFPSDASETVSITLAVSASPGCGGIAWPAGEVLSRYIARRGPAYFKDKTVLELGSGTGLVGLVAAKLGAPRVWLTDQAPLLDTMRRNTALNGLAPPVRVAELNWGAPLPLLPRPDVVLAADCVYFEPAFPLLVHTLAALVPRGSPSPDPDPDVLFCYKKRRKADRRFFALLRKEFTWTEVLDDPDRDVYAREAISLLRLTRRQ</sequence>